<keyword evidence="4 8" id="KW-0378">Hydrolase</keyword>
<protein>
    <recommendedName>
        <fullName evidence="8">Abasic site processing protein</fullName>
        <ecNumber evidence="8">3.4.-.-</ecNumber>
    </recommendedName>
</protein>
<keyword evidence="3" id="KW-0227">DNA damage</keyword>
<evidence type="ECO:0000313" key="11">
    <source>
        <dbReference type="Proteomes" id="UP000310477"/>
    </source>
</evidence>
<keyword evidence="2 8" id="KW-0645">Protease</keyword>
<comment type="similarity">
    <text evidence="1 8">Belongs to the SOS response-associated peptidase family.</text>
</comment>
<keyword evidence="6" id="KW-0238">DNA-binding</keyword>
<dbReference type="AlphaFoldDB" id="A0A4U1CF07"/>
<evidence type="ECO:0000256" key="9">
    <source>
        <dbReference type="SAM" id="MobiDB-lite"/>
    </source>
</evidence>
<proteinExistence type="inferred from homology"/>
<evidence type="ECO:0000256" key="8">
    <source>
        <dbReference type="RuleBase" id="RU364100"/>
    </source>
</evidence>
<feature type="compositionally biased region" description="Basic and acidic residues" evidence="9">
    <location>
        <begin position="233"/>
        <end position="242"/>
    </location>
</feature>
<keyword evidence="7" id="KW-0456">Lyase</keyword>
<dbReference type="PANTHER" id="PTHR13604:SF0">
    <property type="entry name" value="ABASIC SITE PROCESSING PROTEIN HMCES"/>
    <property type="match status" value="1"/>
</dbReference>
<dbReference type="GO" id="GO:0003697">
    <property type="term" value="F:single-stranded DNA binding"/>
    <property type="evidence" value="ECO:0007669"/>
    <property type="project" value="InterPro"/>
</dbReference>
<keyword evidence="5" id="KW-0190">Covalent protein-DNA linkage</keyword>
<dbReference type="PANTHER" id="PTHR13604">
    <property type="entry name" value="DC12-RELATED"/>
    <property type="match status" value="1"/>
</dbReference>
<dbReference type="OrthoDB" id="9782620at2"/>
<dbReference type="GO" id="GO:0016829">
    <property type="term" value="F:lyase activity"/>
    <property type="evidence" value="ECO:0007669"/>
    <property type="project" value="UniProtKB-KW"/>
</dbReference>
<dbReference type="SUPFAM" id="SSF143081">
    <property type="entry name" value="BB1717-like"/>
    <property type="match status" value="1"/>
</dbReference>
<dbReference type="InterPro" id="IPR003738">
    <property type="entry name" value="SRAP"/>
</dbReference>
<dbReference type="GO" id="GO:0008233">
    <property type="term" value="F:peptidase activity"/>
    <property type="evidence" value="ECO:0007669"/>
    <property type="project" value="UniProtKB-KW"/>
</dbReference>
<accession>A0A4U1CF07</accession>
<dbReference type="EMBL" id="SWBO01000001">
    <property type="protein sequence ID" value="TKC03460.1"/>
    <property type="molecule type" value="Genomic_DNA"/>
</dbReference>
<dbReference type="GO" id="GO:0006508">
    <property type="term" value="P:proteolysis"/>
    <property type="evidence" value="ECO:0007669"/>
    <property type="project" value="UniProtKB-KW"/>
</dbReference>
<evidence type="ECO:0000256" key="7">
    <source>
        <dbReference type="ARBA" id="ARBA00023239"/>
    </source>
</evidence>
<evidence type="ECO:0000256" key="1">
    <source>
        <dbReference type="ARBA" id="ARBA00008136"/>
    </source>
</evidence>
<comment type="caution">
    <text evidence="10">The sequence shown here is derived from an EMBL/GenBank/DDBJ whole genome shotgun (WGS) entry which is preliminary data.</text>
</comment>
<organism evidence="10 11">
    <name type="scientific">Pedobacter cryotolerans</name>
    <dbReference type="NCBI Taxonomy" id="2571270"/>
    <lineage>
        <taxon>Bacteria</taxon>
        <taxon>Pseudomonadati</taxon>
        <taxon>Bacteroidota</taxon>
        <taxon>Sphingobacteriia</taxon>
        <taxon>Sphingobacteriales</taxon>
        <taxon>Sphingobacteriaceae</taxon>
        <taxon>Pedobacter</taxon>
    </lineage>
</organism>
<dbReference type="InterPro" id="IPR036590">
    <property type="entry name" value="SRAP-like"/>
</dbReference>
<keyword evidence="11" id="KW-1185">Reference proteome</keyword>
<gene>
    <name evidence="10" type="ORF">FA045_02510</name>
</gene>
<feature type="region of interest" description="Disordered" evidence="9">
    <location>
        <begin position="220"/>
        <end position="242"/>
    </location>
</feature>
<dbReference type="GO" id="GO:0106300">
    <property type="term" value="P:protein-DNA covalent cross-linking repair"/>
    <property type="evidence" value="ECO:0007669"/>
    <property type="project" value="InterPro"/>
</dbReference>
<dbReference type="Proteomes" id="UP000310477">
    <property type="component" value="Unassembled WGS sequence"/>
</dbReference>
<dbReference type="Gene3D" id="3.90.1680.10">
    <property type="entry name" value="SOS response associated peptidase-like"/>
    <property type="match status" value="1"/>
</dbReference>
<evidence type="ECO:0000256" key="6">
    <source>
        <dbReference type="ARBA" id="ARBA00023125"/>
    </source>
</evidence>
<reference evidence="10 11" key="1">
    <citation type="submission" date="2019-04" db="EMBL/GenBank/DDBJ databases">
        <title>Pedobacter sp. AR-2-6 sp. nov., isolated from Arctic soil.</title>
        <authorList>
            <person name="Dahal R.H."/>
            <person name="Kim D.-U."/>
        </authorList>
    </citation>
    <scope>NUCLEOTIDE SEQUENCE [LARGE SCALE GENOMIC DNA]</scope>
    <source>
        <strain evidence="10 11">AR-2-6</strain>
    </source>
</reference>
<evidence type="ECO:0000256" key="4">
    <source>
        <dbReference type="ARBA" id="ARBA00022801"/>
    </source>
</evidence>
<dbReference type="Pfam" id="PF02586">
    <property type="entry name" value="SRAP"/>
    <property type="match status" value="1"/>
</dbReference>
<evidence type="ECO:0000313" key="10">
    <source>
        <dbReference type="EMBL" id="TKC03460.1"/>
    </source>
</evidence>
<name>A0A4U1CF07_9SPHI</name>
<evidence type="ECO:0000256" key="2">
    <source>
        <dbReference type="ARBA" id="ARBA00022670"/>
    </source>
</evidence>
<evidence type="ECO:0000256" key="5">
    <source>
        <dbReference type="ARBA" id="ARBA00023124"/>
    </source>
</evidence>
<dbReference type="RefSeq" id="WP_136874101.1">
    <property type="nucleotide sequence ID" value="NZ_SWBO01000001.1"/>
</dbReference>
<dbReference type="EC" id="3.4.-.-" evidence="8"/>
<evidence type="ECO:0000256" key="3">
    <source>
        <dbReference type="ARBA" id="ARBA00022763"/>
    </source>
</evidence>
<sequence>MCARYTLTAEDKEILKAHPLKGLEGYQPDPNIAITDKGLIITSDEPDRIQHMHFGIVPHNALSNKLTYDTWNIRSEEVMDKKTYRPLLVNRKTCLIISDGFIEWKEEADGKDPYHFTLLGRKEKTFCFAGLWSQWMDPETNEPYRTYGIMTTTSNETVGRVHTKKRMPVILPRNQELKWLDKNKSIDELLAMCVPYPDSLMVATKLNRDINAVSTKKKPNKGIDLLKPLNTDEEPKQGDLGL</sequence>